<protein>
    <submittedName>
        <fullName evidence="8">Phytoene desaturase</fullName>
    </submittedName>
</protein>
<dbReference type="SUPFAM" id="SSF51905">
    <property type="entry name" value="FAD/NAD(P)-binding domain"/>
    <property type="match status" value="1"/>
</dbReference>
<dbReference type="InterPro" id="IPR036188">
    <property type="entry name" value="FAD/NAD-bd_sf"/>
</dbReference>
<accession>A0A849KQJ3</accession>
<keyword evidence="3 5" id="KW-0125">Carotenoid biosynthesis</keyword>
<dbReference type="GO" id="GO:0016117">
    <property type="term" value="P:carotenoid biosynthetic process"/>
    <property type="evidence" value="ECO:0007669"/>
    <property type="project" value="UniProtKB-KW"/>
</dbReference>
<comment type="pathway">
    <text evidence="1 5">Carotenoid biosynthesis.</text>
</comment>
<evidence type="ECO:0000256" key="1">
    <source>
        <dbReference type="ARBA" id="ARBA00004829"/>
    </source>
</evidence>
<evidence type="ECO:0000313" key="8">
    <source>
        <dbReference type="EMBL" id="NNU79343.1"/>
    </source>
</evidence>
<dbReference type="Pfam" id="PF01593">
    <property type="entry name" value="Amino_oxidase"/>
    <property type="match status" value="1"/>
</dbReference>
<keyword evidence="9" id="KW-1185">Reference proteome</keyword>
<organism evidence="8 9">
    <name type="scientific">Halovulum dunhuangense</name>
    <dbReference type="NCBI Taxonomy" id="1505036"/>
    <lineage>
        <taxon>Bacteria</taxon>
        <taxon>Pseudomonadati</taxon>
        <taxon>Pseudomonadota</taxon>
        <taxon>Alphaproteobacteria</taxon>
        <taxon>Rhodobacterales</taxon>
        <taxon>Paracoccaceae</taxon>
        <taxon>Halovulum</taxon>
    </lineage>
</organism>
<dbReference type="Proteomes" id="UP000572377">
    <property type="component" value="Unassembled WGS sequence"/>
</dbReference>
<dbReference type="PANTHER" id="PTHR43734:SF7">
    <property type="entry name" value="4,4'-DIAPONEUROSPORENE OXYGENASE"/>
    <property type="match status" value="1"/>
</dbReference>
<feature type="region of interest" description="Disordered" evidence="6">
    <location>
        <begin position="496"/>
        <end position="527"/>
    </location>
</feature>
<dbReference type="EMBL" id="JABFBC010000001">
    <property type="protein sequence ID" value="NNU79343.1"/>
    <property type="molecule type" value="Genomic_DNA"/>
</dbReference>
<dbReference type="PANTHER" id="PTHR43734">
    <property type="entry name" value="PHYTOENE DESATURASE"/>
    <property type="match status" value="1"/>
</dbReference>
<name>A0A849KQJ3_9RHOB</name>
<keyword evidence="4 5" id="KW-0560">Oxidoreductase</keyword>
<dbReference type="GO" id="GO:0016491">
    <property type="term" value="F:oxidoreductase activity"/>
    <property type="evidence" value="ECO:0007669"/>
    <property type="project" value="UniProtKB-KW"/>
</dbReference>
<evidence type="ECO:0000256" key="6">
    <source>
        <dbReference type="SAM" id="MobiDB-lite"/>
    </source>
</evidence>
<evidence type="ECO:0000256" key="3">
    <source>
        <dbReference type="ARBA" id="ARBA00022746"/>
    </source>
</evidence>
<dbReference type="NCBIfam" id="TIGR02734">
    <property type="entry name" value="crtI_fam"/>
    <property type="match status" value="1"/>
</dbReference>
<evidence type="ECO:0000256" key="2">
    <source>
        <dbReference type="ARBA" id="ARBA00006046"/>
    </source>
</evidence>
<comment type="caution">
    <text evidence="8">The sequence shown here is derived from an EMBL/GenBank/DDBJ whole genome shotgun (WGS) entry which is preliminary data.</text>
</comment>
<gene>
    <name evidence="8" type="primary">crtI</name>
    <name evidence="8" type="ORF">HMH01_02725</name>
</gene>
<dbReference type="AlphaFoldDB" id="A0A849KQJ3"/>
<evidence type="ECO:0000256" key="4">
    <source>
        <dbReference type="ARBA" id="ARBA00023002"/>
    </source>
</evidence>
<feature type="domain" description="Amine oxidase" evidence="7">
    <location>
        <begin position="15"/>
        <end position="492"/>
    </location>
</feature>
<dbReference type="InterPro" id="IPR054841">
    <property type="entry name" value="carotdesatCrtD"/>
</dbReference>
<evidence type="ECO:0000259" key="7">
    <source>
        <dbReference type="Pfam" id="PF01593"/>
    </source>
</evidence>
<evidence type="ECO:0000313" key="9">
    <source>
        <dbReference type="Proteomes" id="UP000572377"/>
    </source>
</evidence>
<dbReference type="InterPro" id="IPR002937">
    <property type="entry name" value="Amino_oxidase"/>
</dbReference>
<dbReference type="InterPro" id="IPR014105">
    <property type="entry name" value="Carotenoid/retinoid_OxRdtase"/>
</dbReference>
<comment type="similarity">
    <text evidence="2 5">Belongs to the carotenoid/retinoid oxidoreductase family.</text>
</comment>
<feature type="compositionally biased region" description="Low complexity" evidence="6">
    <location>
        <begin position="508"/>
        <end position="527"/>
    </location>
</feature>
<sequence length="527" mass="55849">MHSHRDNIVVIGAGIGGLVAALELSHAGLPVTVVERAAGPGGKMRTIDTMAGPVDAGPTVFTMKWVFEALFDAVGESLEAHVALTRLEVLARHHWRGSPALDLFAERARSRDAIADFAGAGAAREFDAFSDRAARLFEAFRDPVMTHPDPTPLSVGAASMKHLPGILSDMAPTRSYAGLLAGAFGDPRLRQLFGRYATYVGGSPYLSPAILALVWESEAQGVWAVEGGMHALARSLETLCRDRGVGFRYGSDAQRIEVQDGRAAAVMLADGTRLPTGAVLFNGDPVALDAGLLGSAARRAGTPRPRNRRSLSAWVWTFAAEAGDTPLAHHNVLFSDDYRREFADLFRLRRLPQDPTLYICAQDRGNGGAPAGPERFQIIMNAPAEGDVVTPTEQEMQQCQTRVFHRLNEAGIAISPPRAENALTTPWDFAQLFPGTAGAIYGAAPHGMMATFRRPKARTMLPGLYLAGGAVHPGPGVPMAALSGRQAAAAILCDRVSTSPSRRTATRGGMSTGSPTTASAASRSSAS</sequence>
<reference evidence="8 9" key="1">
    <citation type="submission" date="2020-05" db="EMBL/GenBank/DDBJ databases">
        <title>Gimesia benthica sp. nov., a novel planctomycete isolated from a deep-sea water sample of the Northwest Indian Ocean.</title>
        <authorList>
            <person name="Wang J."/>
            <person name="Ruan C."/>
            <person name="Song L."/>
            <person name="Zhu Y."/>
            <person name="Li A."/>
            <person name="Zheng X."/>
            <person name="Wang L."/>
            <person name="Lu Z."/>
            <person name="Huang Y."/>
            <person name="Du W."/>
            <person name="Zhou Y."/>
            <person name="Huang L."/>
            <person name="Dai X."/>
        </authorList>
    </citation>
    <scope>NUCLEOTIDE SEQUENCE [LARGE SCALE GENOMIC DNA]</scope>
    <source>
        <strain evidence="8 9">YYQ-30</strain>
    </source>
</reference>
<dbReference type="NCBIfam" id="NF045637">
    <property type="entry name" value="carotdesatCrtDProt"/>
    <property type="match status" value="1"/>
</dbReference>
<dbReference type="Gene3D" id="3.50.50.60">
    <property type="entry name" value="FAD/NAD(P)-binding domain"/>
    <property type="match status" value="2"/>
</dbReference>
<dbReference type="RefSeq" id="WP_171322226.1">
    <property type="nucleotide sequence ID" value="NZ_JABFBC010000001.1"/>
</dbReference>
<evidence type="ECO:0000256" key="5">
    <source>
        <dbReference type="RuleBase" id="RU362075"/>
    </source>
</evidence>
<proteinExistence type="inferred from homology"/>